<dbReference type="EMBL" id="MT144968">
    <property type="protein sequence ID" value="QJI01999.1"/>
    <property type="molecule type" value="Genomic_DNA"/>
</dbReference>
<proteinExistence type="predicted"/>
<accession>A0A6M3XVL7</accession>
<organism evidence="1">
    <name type="scientific">viral metagenome</name>
    <dbReference type="NCBI Taxonomy" id="1070528"/>
    <lineage>
        <taxon>unclassified sequences</taxon>
        <taxon>metagenomes</taxon>
        <taxon>organismal metagenomes</taxon>
    </lineage>
</organism>
<evidence type="ECO:0000313" key="1">
    <source>
        <dbReference type="EMBL" id="QJI01999.1"/>
    </source>
</evidence>
<gene>
    <name evidence="1" type="ORF">TM448B02870_0001</name>
</gene>
<protein>
    <submittedName>
        <fullName evidence="1">Uncharacterized protein</fullName>
    </submittedName>
</protein>
<name>A0A6M3XVL7_9ZZZZ</name>
<reference evidence="1" key="1">
    <citation type="submission" date="2020-03" db="EMBL/GenBank/DDBJ databases">
        <title>The deep terrestrial virosphere.</title>
        <authorList>
            <person name="Holmfeldt K."/>
            <person name="Nilsson E."/>
            <person name="Simone D."/>
            <person name="Lopez-Fernandez M."/>
            <person name="Wu X."/>
            <person name="de Brujin I."/>
            <person name="Lundin D."/>
            <person name="Andersson A."/>
            <person name="Bertilsson S."/>
            <person name="Dopson M."/>
        </authorList>
    </citation>
    <scope>NUCLEOTIDE SEQUENCE</scope>
    <source>
        <strain evidence="1">TM448B02870</strain>
    </source>
</reference>
<sequence length="59" mass="6738">MSIRVGRLDPIDATVRWAKAGEVGLQFQRPIYGPVFEQIRAILAGSDEKPDRRSWMRPV</sequence>
<dbReference type="AlphaFoldDB" id="A0A6M3XVL7"/>